<gene>
    <name evidence="5" type="ORF">A3D72_02345</name>
</gene>
<evidence type="ECO:0000256" key="3">
    <source>
        <dbReference type="ARBA" id="ARBA00023274"/>
    </source>
</evidence>
<evidence type="ECO:0000256" key="2">
    <source>
        <dbReference type="ARBA" id="ARBA00022980"/>
    </source>
</evidence>
<name>A0A1F7U7F2_9BACT</name>
<proteinExistence type="inferred from homology"/>
<dbReference type="PANTHER" id="PTHR15680:SF9">
    <property type="entry name" value="LARGE RIBOSOMAL SUBUNIT PROTEIN BL19M"/>
    <property type="match status" value="1"/>
</dbReference>
<comment type="similarity">
    <text evidence="1 4">Belongs to the bacterial ribosomal protein bL19 family.</text>
</comment>
<sequence length="111" mass="12348">MSDITPAGTELKPGMTVRVHNRIVETTAKGEEKERIQIFEGIILGLRGGGQSRTFTIRKISHGIGVERIFPINSPMIAKIEAVRQAHVRRAKLGYLRTSKKRLKETAIVSV</sequence>
<protein>
    <recommendedName>
        <fullName evidence="4">50S ribosomal protein L19</fullName>
    </recommendedName>
</protein>
<dbReference type="Proteomes" id="UP000176303">
    <property type="component" value="Unassembled WGS sequence"/>
</dbReference>
<dbReference type="AlphaFoldDB" id="A0A1F7U7F2"/>
<dbReference type="PRINTS" id="PR00061">
    <property type="entry name" value="RIBOSOMALL19"/>
</dbReference>
<dbReference type="InterPro" id="IPR008991">
    <property type="entry name" value="Translation_prot_SH3-like_sf"/>
</dbReference>
<dbReference type="InterPro" id="IPR038657">
    <property type="entry name" value="Ribosomal_bL19_sf"/>
</dbReference>
<dbReference type="GO" id="GO:0003735">
    <property type="term" value="F:structural constituent of ribosome"/>
    <property type="evidence" value="ECO:0007669"/>
    <property type="project" value="InterPro"/>
</dbReference>
<keyword evidence="2 5" id="KW-0689">Ribosomal protein</keyword>
<comment type="caution">
    <text evidence="5">The sequence shown here is derived from an EMBL/GenBank/DDBJ whole genome shotgun (WGS) entry which is preliminary data.</text>
</comment>
<evidence type="ECO:0000256" key="4">
    <source>
        <dbReference type="RuleBase" id="RU000559"/>
    </source>
</evidence>
<dbReference type="EMBL" id="MGDZ01000005">
    <property type="protein sequence ID" value="OGL74182.1"/>
    <property type="molecule type" value="Genomic_DNA"/>
</dbReference>
<comment type="function">
    <text evidence="4">This protein is located at the 30S-50S ribosomal subunit interface and may play a role in the structure and function of the aminoacyl-tRNA binding site.</text>
</comment>
<reference evidence="5 6" key="1">
    <citation type="journal article" date="2016" name="Nat. Commun.">
        <title>Thousands of microbial genomes shed light on interconnected biogeochemical processes in an aquifer system.</title>
        <authorList>
            <person name="Anantharaman K."/>
            <person name="Brown C.T."/>
            <person name="Hug L.A."/>
            <person name="Sharon I."/>
            <person name="Castelle C.J."/>
            <person name="Probst A.J."/>
            <person name="Thomas B.C."/>
            <person name="Singh A."/>
            <person name="Wilkins M.J."/>
            <person name="Karaoz U."/>
            <person name="Brodie E.L."/>
            <person name="Williams K.H."/>
            <person name="Hubbard S.S."/>
            <person name="Banfield J.F."/>
        </authorList>
    </citation>
    <scope>NUCLEOTIDE SEQUENCE [LARGE SCALE GENOMIC DNA]</scope>
</reference>
<evidence type="ECO:0000256" key="1">
    <source>
        <dbReference type="ARBA" id="ARBA00005781"/>
    </source>
</evidence>
<dbReference type="PANTHER" id="PTHR15680">
    <property type="entry name" value="RIBOSOMAL PROTEIN L19"/>
    <property type="match status" value="1"/>
</dbReference>
<dbReference type="InterPro" id="IPR001857">
    <property type="entry name" value="Ribosomal_bL19"/>
</dbReference>
<dbReference type="Pfam" id="PF01245">
    <property type="entry name" value="Ribosomal_L19"/>
    <property type="match status" value="1"/>
</dbReference>
<dbReference type="SUPFAM" id="SSF50104">
    <property type="entry name" value="Translation proteins SH3-like domain"/>
    <property type="match status" value="1"/>
</dbReference>
<dbReference type="STRING" id="1802391.A3D72_02345"/>
<organism evidence="5 6">
    <name type="scientific">Candidatus Uhrbacteria bacterium RIFCSPHIGHO2_02_FULL_57_19</name>
    <dbReference type="NCBI Taxonomy" id="1802391"/>
    <lineage>
        <taxon>Bacteria</taxon>
        <taxon>Candidatus Uhriibacteriota</taxon>
    </lineage>
</organism>
<dbReference type="GO" id="GO:0006412">
    <property type="term" value="P:translation"/>
    <property type="evidence" value="ECO:0007669"/>
    <property type="project" value="InterPro"/>
</dbReference>
<dbReference type="NCBIfam" id="TIGR01024">
    <property type="entry name" value="rplS_bact"/>
    <property type="match status" value="1"/>
</dbReference>
<evidence type="ECO:0000313" key="5">
    <source>
        <dbReference type="EMBL" id="OGL74182.1"/>
    </source>
</evidence>
<accession>A0A1F7U7F2</accession>
<dbReference type="GO" id="GO:0022625">
    <property type="term" value="C:cytosolic large ribosomal subunit"/>
    <property type="evidence" value="ECO:0007669"/>
    <property type="project" value="TreeGrafter"/>
</dbReference>
<keyword evidence="3 4" id="KW-0687">Ribonucleoprotein</keyword>
<dbReference type="Gene3D" id="2.30.30.790">
    <property type="match status" value="1"/>
</dbReference>
<evidence type="ECO:0000313" key="6">
    <source>
        <dbReference type="Proteomes" id="UP000176303"/>
    </source>
</evidence>